<dbReference type="InterPro" id="IPR050683">
    <property type="entry name" value="Bact_Polysacc_Export_ATP-bd"/>
</dbReference>
<dbReference type="InterPro" id="IPR003593">
    <property type="entry name" value="AAA+_ATPase"/>
</dbReference>
<evidence type="ECO:0000313" key="7">
    <source>
        <dbReference type="Proteomes" id="UP000248146"/>
    </source>
</evidence>
<proteinExistence type="inferred from homology"/>
<dbReference type="Proteomes" id="UP000248146">
    <property type="component" value="Unassembled WGS sequence"/>
</dbReference>
<evidence type="ECO:0000256" key="4">
    <source>
        <dbReference type="ARBA" id="ARBA00022840"/>
    </source>
</evidence>
<comment type="caution">
    <text evidence="6">The sequence shown here is derived from an EMBL/GenBank/DDBJ whole genome shotgun (WGS) entry which is preliminary data.</text>
</comment>
<dbReference type="GO" id="GO:0016020">
    <property type="term" value="C:membrane"/>
    <property type="evidence" value="ECO:0007669"/>
    <property type="project" value="InterPro"/>
</dbReference>
<evidence type="ECO:0000256" key="3">
    <source>
        <dbReference type="ARBA" id="ARBA00022741"/>
    </source>
</evidence>
<dbReference type="RefSeq" id="WP_110681975.1">
    <property type="nucleotide sequence ID" value="NZ_QJRX01000004.1"/>
</dbReference>
<dbReference type="PANTHER" id="PTHR46743:SF2">
    <property type="entry name" value="TEICHOIC ACIDS EXPORT ATP-BINDING PROTEIN TAGH"/>
    <property type="match status" value="1"/>
</dbReference>
<dbReference type="CDD" id="cd03220">
    <property type="entry name" value="ABC_KpsT_Wzt"/>
    <property type="match status" value="1"/>
</dbReference>
<dbReference type="Pfam" id="PF00005">
    <property type="entry name" value="ABC_tran"/>
    <property type="match status" value="1"/>
</dbReference>
<dbReference type="OrthoDB" id="9778870at2"/>
<evidence type="ECO:0000256" key="2">
    <source>
        <dbReference type="ARBA" id="ARBA00022448"/>
    </source>
</evidence>
<dbReference type="SMART" id="SM00382">
    <property type="entry name" value="AAA"/>
    <property type="match status" value="1"/>
</dbReference>
<dbReference type="CDD" id="cd10147">
    <property type="entry name" value="Wzt_C-like"/>
    <property type="match status" value="1"/>
</dbReference>
<evidence type="ECO:0000313" key="6">
    <source>
        <dbReference type="EMBL" id="PYC25617.1"/>
    </source>
</evidence>
<dbReference type="Gene3D" id="2.70.50.60">
    <property type="entry name" value="abc- transporter (atp binding component) like domain"/>
    <property type="match status" value="1"/>
</dbReference>
<organism evidence="6 7">
    <name type="scientific">Aquipseudomonas alcaligenes</name>
    <name type="common">Pseudomonas alcaligenes</name>
    <dbReference type="NCBI Taxonomy" id="43263"/>
    <lineage>
        <taxon>Bacteria</taxon>
        <taxon>Pseudomonadati</taxon>
        <taxon>Pseudomonadota</taxon>
        <taxon>Gammaproteobacteria</taxon>
        <taxon>Pseudomonadales</taxon>
        <taxon>Pseudomonadaceae</taxon>
        <taxon>Aquipseudomonas</taxon>
    </lineage>
</organism>
<accession>A0A2V4LWX3</accession>
<dbReference type="InterPro" id="IPR015860">
    <property type="entry name" value="ABC_transpr_TagH-like"/>
</dbReference>
<dbReference type="AlphaFoldDB" id="A0A2V4LWX3"/>
<dbReference type="EMBL" id="QJRX01000004">
    <property type="protein sequence ID" value="PYC25617.1"/>
    <property type="molecule type" value="Genomic_DNA"/>
</dbReference>
<keyword evidence="4 6" id="KW-0067">ATP-binding</keyword>
<dbReference type="InterPro" id="IPR029439">
    <property type="entry name" value="Wzt_C"/>
</dbReference>
<dbReference type="GO" id="GO:0005524">
    <property type="term" value="F:ATP binding"/>
    <property type="evidence" value="ECO:0007669"/>
    <property type="project" value="UniProtKB-KW"/>
</dbReference>
<dbReference type="GO" id="GO:0140359">
    <property type="term" value="F:ABC-type transporter activity"/>
    <property type="evidence" value="ECO:0007669"/>
    <property type="project" value="InterPro"/>
</dbReference>
<protein>
    <submittedName>
        <fullName evidence="6">ABC transporter ATP-binding protein</fullName>
    </submittedName>
</protein>
<feature type="domain" description="ABC transporter" evidence="5">
    <location>
        <begin position="7"/>
        <end position="255"/>
    </location>
</feature>
<dbReference type="GO" id="GO:0016887">
    <property type="term" value="F:ATP hydrolysis activity"/>
    <property type="evidence" value="ECO:0007669"/>
    <property type="project" value="InterPro"/>
</dbReference>
<gene>
    <name evidence="6" type="ORF">DMO17_07950</name>
</gene>
<dbReference type="InterPro" id="IPR003439">
    <property type="entry name" value="ABC_transporter-like_ATP-bd"/>
</dbReference>
<evidence type="ECO:0000259" key="5">
    <source>
        <dbReference type="PROSITE" id="PS50893"/>
    </source>
</evidence>
<name>A0A2V4LWX3_AQUAC</name>
<sequence>MCSEVVIRVESLSKCYQIYDKPRDRLKQFIFPYVQKLFGFSPKKYYEEFWASRDVSFTVRKGETLCVMGYNGSGKSTLLQMICGTLNPSSGLVEVSGRVAALLELGSGFNLDFTGRENVYISAAILGLTRNEIDARFDKISEFAAIGSFMDQPVRNYSSGMYVRLAFSIIANVDADILIIDEALAVGDVKFTQKCMRFLRDFKSIGTLIFVSHDLSAVLSLCDSAIWLDNGRIKASGDAKYVTEHYLADIYNAPLNDNDAGCNDSAVTMLSNAASASGLLVFSEKYDMRMRFINCSNLRNDLKVFDFVSDSKGFGHGGASFSDVFFLDNSGNHLSWIVGGECVSLLAYIDVHTKCNNLVVGFQLKNKLGQVVFAKNTFGYSGDNSIAFDFGSNLRVMFKFNMPILPIGHYSIDVAVADGVPPDVKQLQWVHDALIIESRTSSVVSGLVGLPFEEISIEEIKVPS</sequence>
<comment type="similarity">
    <text evidence="1">Belongs to the ABC transporter superfamily.</text>
</comment>
<dbReference type="Pfam" id="PF14524">
    <property type="entry name" value="Wzt_C"/>
    <property type="match status" value="1"/>
</dbReference>
<dbReference type="Gene3D" id="3.40.50.300">
    <property type="entry name" value="P-loop containing nucleotide triphosphate hydrolases"/>
    <property type="match status" value="1"/>
</dbReference>
<keyword evidence="3" id="KW-0547">Nucleotide-binding</keyword>
<evidence type="ECO:0000256" key="1">
    <source>
        <dbReference type="ARBA" id="ARBA00005417"/>
    </source>
</evidence>
<dbReference type="InterPro" id="IPR027417">
    <property type="entry name" value="P-loop_NTPase"/>
</dbReference>
<keyword evidence="2" id="KW-0813">Transport</keyword>
<reference evidence="6 7" key="1">
    <citation type="submission" date="2018-06" db="EMBL/GenBank/DDBJ databases">
        <title>Pseudomonas diversity within urban Lake Michigan freshwaters.</title>
        <authorList>
            <person name="Batrich M."/>
            <person name="Hatzopoulos T."/>
            <person name="Putonti C."/>
        </authorList>
    </citation>
    <scope>NUCLEOTIDE SEQUENCE [LARGE SCALE GENOMIC DNA]</scope>
    <source>
        <strain evidence="6 7">MB-090714</strain>
    </source>
</reference>
<dbReference type="PANTHER" id="PTHR46743">
    <property type="entry name" value="TEICHOIC ACIDS EXPORT ATP-BINDING PROTEIN TAGH"/>
    <property type="match status" value="1"/>
</dbReference>
<dbReference type="SUPFAM" id="SSF52540">
    <property type="entry name" value="P-loop containing nucleoside triphosphate hydrolases"/>
    <property type="match status" value="1"/>
</dbReference>
<dbReference type="PROSITE" id="PS50893">
    <property type="entry name" value="ABC_TRANSPORTER_2"/>
    <property type="match status" value="1"/>
</dbReference>